<name>A0A2K3JL23_TRIPR</name>
<evidence type="ECO:0008006" key="4">
    <source>
        <dbReference type="Google" id="ProtNLM"/>
    </source>
</evidence>
<evidence type="ECO:0000256" key="1">
    <source>
        <dbReference type="SAM" id="SignalP"/>
    </source>
</evidence>
<evidence type="ECO:0000313" key="2">
    <source>
        <dbReference type="EMBL" id="PNX54732.1"/>
    </source>
</evidence>
<dbReference type="AlphaFoldDB" id="A0A2K3JL23"/>
<gene>
    <name evidence="2" type="ORF">L195_g048353</name>
</gene>
<reference evidence="2 3" key="1">
    <citation type="journal article" date="2014" name="Am. J. Bot.">
        <title>Genome assembly and annotation for red clover (Trifolium pratense; Fabaceae).</title>
        <authorList>
            <person name="Istvanek J."/>
            <person name="Jaros M."/>
            <person name="Krenek A."/>
            <person name="Repkova J."/>
        </authorList>
    </citation>
    <scope>NUCLEOTIDE SEQUENCE [LARGE SCALE GENOMIC DNA]</scope>
    <source>
        <strain evidence="3">cv. Tatra</strain>
        <tissue evidence="2">Young leaves</tissue>
    </source>
</reference>
<dbReference type="Proteomes" id="UP000236291">
    <property type="component" value="Unassembled WGS sequence"/>
</dbReference>
<feature type="non-terminal residue" evidence="2">
    <location>
        <position position="105"/>
    </location>
</feature>
<organism evidence="2 3">
    <name type="scientific">Trifolium pratense</name>
    <name type="common">Red clover</name>
    <dbReference type="NCBI Taxonomy" id="57577"/>
    <lineage>
        <taxon>Eukaryota</taxon>
        <taxon>Viridiplantae</taxon>
        <taxon>Streptophyta</taxon>
        <taxon>Embryophyta</taxon>
        <taxon>Tracheophyta</taxon>
        <taxon>Spermatophyta</taxon>
        <taxon>Magnoliopsida</taxon>
        <taxon>eudicotyledons</taxon>
        <taxon>Gunneridae</taxon>
        <taxon>Pentapetalae</taxon>
        <taxon>rosids</taxon>
        <taxon>fabids</taxon>
        <taxon>Fabales</taxon>
        <taxon>Fabaceae</taxon>
        <taxon>Papilionoideae</taxon>
        <taxon>50 kb inversion clade</taxon>
        <taxon>NPAAA clade</taxon>
        <taxon>Hologalegina</taxon>
        <taxon>IRL clade</taxon>
        <taxon>Trifolieae</taxon>
        <taxon>Trifolium</taxon>
    </lineage>
</organism>
<feature type="chain" id="PRO_5014370887" description="Glycine-rich protein" evidence="1">
    <location>
        <begin position="26"/>
        <end position="105"/>
    </location>
</feature>
<proteinExistence type="predicted"/>
<accession>A0A2K3JL23</accession>
<keyword evidence="1" id="KW-0732">Signal</keyword>
<comment type="caution">
    <text evidence="2">The sequence shown here is derived from an EMBL/GenBank/DDBJ whole genome shotgun (WGS) entry which is preliminary data.</text>
</comment>
<reference evidence="2 3" key="2">
    <citation type="journal article" date="2017" name="Front. Plant Sci.">
        <title>Gene Classification and Mining of Molecular Markers Useful in Red Clover (Trifolium pratense) Breeding.</title>
        <authorList>
            <person name="Istvanek J."/>
            <person name="Dluhosova J."/>
            <person name="Dluhos P."/>
            <person name="Patkova L."/>
            <person name="Nedelnik J."/>
            <person name="Repkova J."/>
        </authorList>
    </citation>
    <scope>NUCLEOTIDE SEQUENCE [LARGE SCALE GENOMIC DNA]</scope>
    <source>
        <strain evidence="3">cv. Tatra</strain>
        <tissue evidence="2">Young leaves</tissue>
    </source>
</reference>
<sequence length="105" mass="10677">MGATNAKYLHLALLVLCTLYTLMSGICNGRNIDGSSFADPSRWRFGEDNNDDYCLYSSWRGCGSFSGKGDSNSNSDKGNIAVSSPSKVIDAVGGGGAGGGGGGGI</sequence>
<evidence type="ECO:0000313" key="3">
    <source>
        <dbReference type="Proteomes" id="UP000236291"/>
    </source>
</evidence>
<protein>
    <recommendedName>
        <fullName evidence="4">Glycine-rich protein</fullName>
    </recommendedName>
</protein>
<feature type="signal peptide" evidence="1">
    <location>
        <begin position="1"/>
        <end position="25"/>
    </location>
</feature>
<dbReference type="EMBL" id="ASHM01069011">
    <property type="protein sequence ID" value="PNX54732.1"/>
    <property type="molecule type" value="Genomic_DNA"/>
</dbReference>